<organism evidence="2 3">
    <name type="scientific">Candidatus Pullibacteroides excrementavium</name>
    <dbReference type="NCBI Taxonomy" id="2840905"/>
    <lineage>
        <taxon>Bacteria</taxon>
        <taxon>Pseudomonadati</taxon>
        <taxon>Bacteroidota</taxon>
        <taxon>Bacteroidia</taxon>
        <taxon>Bacteroidales</taxon>
        <taxon>Candidatus Pullibacteroides</taxon>
    </lineage>
</organism>
<dbReference type="EMBL" id="JADIMZ010000102">
    <property type="protein sequence ID" value="MBO8433007.1"/>
    <property type="molecule type" value="Genomic_DNA"/>
</dbReference>
<protein>
    <submittedName>
        <fullName evidence="2">Uncharacterized protein</fullName>
    </submittedName>
</protein>
<comment type="caution">
    <text evidence="2">The sequence shown here is derived from an EMBL/GenBank/DDBJ whole genome shotgun (WGS) entry which is preliminary data.</text>
</comment>
<feature type="region of interest" description="Disordered" evidence="1">
    <location>
        <begin position="136"/>
        <end position="159"/>
    </location>
</feature>
<feature type="region of interest" description="Disordered" evidence="1">
    <location>
        <begin position="1"/>
        <end position="23"/>
    </location>
</feature>
<feature type="compositionally biased region" description="Acidic residues" evidence="1">
    <location>
        <begin position="141"/>
        <end position="150"/>
    </location>
</feature>
<evidence type="ECO:0000313" key="3">
    <source>
        <dbReference type="Proteomes" id="UP000823612"/>
    </source>
</evidence>
<reference evidence="2" key="2">
    <citation type="journal article" date="2021" name="PeerJ">
        <title>Extensive microbial diversity within the chicken gut microbiome revealed by metagenomics and culture.</title>
        <authorList>
            <person name="Gilroy R."/>
            <person name="Ravi A."/>
            <person name="Getino M."/>
            <person name="Pursley I."/>
            <person name="Horton D.L."/>
            <person name="Alikhan N.F."/>
            <person name="Baker D."/>
            <person name="Gharbi K."/>
            <person name="Hall N."/>
            <person name="Watson M."/>
            <person name="Adriaenssens E.M."/>
            <person name="Foster-Nyarko E."/>
            <person name="Jarju S."/>
            <person name="Secka A."/>
            <person name="Antonio M."/>
            <person name="Oren A."/>
            <person name="Chaudhuri R.R."/>
            <person name="La Ragione R."/>
            <person name="Hildebrand F."/>
            <person name="Pallen M.J."/>
        </authorList>
    </citation>
    <scope>NUCLEOTIDE SEQUENCE</scope>
    <source>
        <strain evidence="2">2889</strain>
    </source>
</reference>
<evidence type="ECO:0000313" key="2">
    <source>
        <dbReference type="EMBL" id="MBO8433007.1"/>
    </source>
</evidence>
<proteinExistence type="predicted"/>
<accession>A0A9D9DRV4</accession>
<dbReference type="AlphaFoldDB" id="A0A9D9DRV4"/>
<reference evidence="2" key="1">
    <citation type="submission" date="2020-10" db="EMBL/GenBank/DDBJ databases">
        <authorList>
            <person name="Gilroy R."/>
        </authorList>
    </citation>
    <scope>NUCLEOTIDE SEQUENCE</scope>
    <source>
        <strain evidence="2">2889</strain>
    </source>
</reference>
<evidence type="ECO:0000256" key="1">
    <source>
        <dbReference type="SAM" id="MobiDB-lite"/>
    </source>
</evidence>
<name>A0A9D9DRV4_9BACT</name>
<dbReference type="Proteomes" id="UP000823612">
    <property type="component" value="Unassembled WGS sequence"/>
</dbReference>
<gene>
    <name evidence="2" type="ORF">IAB08_06920</name>
</gene>
<sequence length="159" mass="18533">MTFNMTTNQNTVPSGESEVEMQQEQPLAKIPIEALYKLSRQEVGEWKSYAQELEDKVKVLEKRVADMPDCQLTKEDYKEVRMRVQETVLWKGIKSQVSKLQARVKQLKRLNQTYICRICELQNEIARLKGIDEPIERPAPFEDDEIDSFEPEIPCDNKG</sequence>